<dbReference type="Proteomes" id="UP001165074">
    <property type="component" value="Unassembled WGS sequence"/>
</dbReference>
<comment type="caution">
    <text evidence="1">The sequence shown here is derived from an EMBL/GenBank/DDBJ whole genome shotgun (WGS) entry which is preliminary data.</text>
</comment>
<accession>A0A9W6W5F9</accession>
<dbReference type="AlphaFoldDB" id="A0A9W6W5F9"/>
<sequence>MMGVNPLILVAVNDWLAVQSTLSPIEWSTHMAARDWAVKKAASKILGPDERLVASCMANLPGTLKREGYYSALQNVVGIRFVDVAAEGGLPPKMNLAVTDRRVLLFEQSMLGRAKDLVAEIPIAQVAEARMLESGRAQVSVKVYNFAITFQGGVDLELESADKGGVNNVVGAINGRVRA</sequence>
<keyword evidence="2" id="KW-1185">Reference proteome</keyword>
<name>A0A9W6W5F9_9ACTN</name>
<gene>
    <name evidence="1" type="ORF">Airi02_079350</name>
</gene>
<evidence type="ECO:0000313" key="2">
    <source>
        <dbReference type="Proteomes" id="UP001165074"/>
    </source>
</evidence>
<evidence type="ECO:0000313" key="1">
    <source>
        <dbReference type="EMBL" id="GLY90006.1"/>
    </source>
</evidence>
<dbReference type="EMBL" id="BSTK01000015">
    <property type="protein sequence ID" value="GLY90006.1"/>
    <property type="molecule type" value="Genomic_DNA"/>
</dbReference>
<organism evidence="1 2">
    <name type="scientific">Actinoallomurus iriomotensis</name>
    <dbReference type="NCBI Taxonomy" id="478107"/>
    <lineage>
        <taxon>Bacteria</taxon>
        <taxon>Bacillati</taxon>
        <taxon>Actinomycetota</taxon>
        <taxon>Actinomycetes</taxon>
        <taxon>Streptosporangiales</taxon>
        <taxon>Thermomonosporaceae</taxon>
        <taxon>Actinoallomurus</taxon>
    </lineage>
</organism>
<proteinExistence type="predicted"/>
<reference evidence="1" key="1">
    <citation type="submission" date="2023-03" db="EMBL/GenBank/DDBJ databases">
        <title>Actinoallomurus iriomotensis NBRC 103684.</title>
        <authorList>
            <person name="Ichikawa N."/>
            <person name="Sato H."/>
            <person name="Tonouchi N."/>
        </authorList>
    </citation>
    <scope>NUCLEOTIDE SEQUENCE</scope>
    <source>
        <strain evidence="1">NBRC 103684</strain>
    </source>
</reference>
<protein>
    <submittedName>
        <fullName evidence="1">Uncharacterized protein</fullName>
    </submittedName>
</protein>